<dbReference type="AlphaFoldDB" id="A0A2A2EIJ9"/>
<name>A0A2A2EIJ9_9BIFI</name>
<comment type="caution">
    <text evidence="2">The sequence shown here is derived from an EMBL/GenBank/DDBJ whole genome shotgun (WGS) entry which is preliminary data.</text>
</comment>
<dbReference type="EMBL" id="MVOH01000003">
    <property type="protein sequence ID" value="PAU68792.1"/>
    <property type="molecule type" value="Genomic_DNA"/>
</dbReference>
<sequence>MTVRERRTHAYQPTLPLWQPTSNNGAHGGTCDAHSGTRDARPIVSIDTRNAAWLTSDGPPPARVDVGDARTMTKTVIYTHDNLPGPFALRTLTVSGILIALDDDHAFLRADGETLYGRAAIVASVLPNRRLVACGRTAAWVWLGGDFPSVIDALSAIHYRAPILGRPIHVRERRVPPNQTKQIGPLIVTTPERTVCDLAMCTQDEIYDESLDERILQLLRQFRVDVQDCLLILEGCSYLHTAQRAREVIADFSCIA</sequence>
<gene>
    <name evidence="2" type="ORF">B1526_0218</name>
</gene>
<protein>
    <submittedName>
        <fullName evidence="2">Uncharacterized protein</fullName>
    </submittedName>
</protein>
<evidence type="ECO:0000313" key="3">
    <source>
        <dbReference type="Proteomes" id="UP000218399"/>
    </source>
</evidence>
<organism evidence="2 3">
    <name type="scientific">Bifidobacterium criceti</name>
    <dbReference type="NCBI Taxonomy" id="1960969"/>
    <lineage>
        <taxon>Bacteria</taxon>
        <taxon>Bacillati</taxon>
        <taxon>Actinomycetota</taxon>
        <taxon>Actinomycetes</taxon>
        <taxon>Bifidobacteriales</taxon>
        <taxon>Bifidobacteriaceae</taxon>
        <taxon>Bifidobacterium</taxon>
    </lineage>
</organism>
<feature type="region of interest" description="Disordered" evidence="1">
    <location>
        <begin position="15"/>
        <end position="38"/>
    </location>
</feature>
<keyword evidence="3" id="KW-1185">Reference proteome</keyword>
<evidence type="ECO:0000313" key="2">
    <source>
        <dbReference type="EMBL" id="PAU68792.1"/>
    </source>
</evidence>
<proteinExistence type="predicted"/>
<evidence type="ECO:0000256" key="1">
    <source>
        <dbReference type="SAM" id="MobiDB-lite"/>
    </source>
</evidence>
<accession>A0A2A2EIJ9</accession>
<dbReference type="Proteomes" id="UP000218399">
    <property type="component" value="Unassembled WGS sequence"/>
</dbReference>
<dbReference type="RefSeq" id="WP_095614297.1">
    <property type="nucleotide sequence ID" value="NZ_MVOH01000003.1"/>
</dbReference>
<dbReference type="OrthoDB" id="3239634at2"/>
<reference evidence="2 3" key="1">
    <citation type="journal article" date="2017" name="ISME J.">
        <title>Unveiling bifidobacterial biogeography across the mammalian branch of the tree of life.</title>
        <authorList>
            <person name="Milani C."/>
            <person name="Mangifesta M."/>
            <person name="Mancabelli L."/>
            <person name="Lugli G.A."/>
            <person name="James K."/>
            <person name="Duranti S."/>
            <person name="Turroni F."/>
            <person name="Ferrario C."/>
            <person name="Ossiprandi M.C."/>
            <person name="van Sinderen D."/>
            <person name="Ventura M."/>
        </authorList>
    </citation>
    <scope>NUCLEOTIDE SEQUENCE [LARGE SCALE GENOMIC DNA]</scope>
    <source>
        <strain evidence="3">Ham19E</strain>
    </source>
</reference>